<evidence type="ECO:0000256" key="1">
    <source>
        <dbReference type="ARBA" id="ARBA00022898"/>
    </source>
</evidence>
<dbReference type="OrthoDB" id="6379669at2"/>
<sequence length="387" mass="41689">MAALGALIRGDLPPAGNPIDLPAPARAADAAALAVDGYEAVLVDSGTSALALAMQLARQCKPHIHAPEVILPGYACPDLVAAAEYAGVQPVLVDIDAQDPAYRLSRLREAINANTLLIVAVNFLGIRERMAELRELATAQDIVLVEDSAQWFPEPFPGVGLDADFVLTSFGRGKPVSLLGGGVLWVKRSLGLTAAIQPLLSPAEAFRWLPLKVRAFNILLKPRLYCWLNRNPLLSLGETAFHPLSQINALDAVRRNWLSHCVAHYQRQQRRVEAFYDRELPACFPAAHLPASYGAPRRGRLLRYPLVCEHRVQRDRLLQALQDAGLGASAMYVNVLPAVTGVAGKVTVNDALDGAEAFAGRLLTLPTHAGVSERHLDSMMAVIAAAV</sequence>
<dbReference type="SUPFAM" id="SSF53383">
    <property type="entry name" value="PLP-dependent transferases"/>
    <property type="match status" value="1"/>
</dbReference>
<keyword evidence="1 3" id="KW-0663">Pyridoxal phosphate</keyword>
<organism evidence="4 5">
    <name type="scientific">Exilibacterium tricleocarpae</name>
    <dbReference type="NCBI Taxonomy" id="2591008"/>
    <lineage>
        <taxon>Bacteria</taxon>
        <taxon>Pseudomonadati</taxon>
        <taxon>Pseudomonadota</taxon>
        <taxon>Gammaproteobacteria</taxon>
        <taxon>Cellvibrionales</taxon>
        <taxon>Cellvibrionaceae</taxon>
        <taxon>Exilibacterium</taxon>
    </lineage>
</organism>
<dbReference type="PANTHER" id="PTHR30244">
    <property type="entry name" value="TRANSAMINASE"/>
    <property type="match status" value="1"/>
</dbReference>
<dbReference type="GO" id="GO:0008483">
    <property type="term" value="F:transaminase activity"/>
    <property type="evidence" value="ECO:0007669"/>
    <property type="project" value="TreeGrafter"/>
</dbReference>
<dbReference type="InterPro" id="IPR015424">
    <property type="entry name" value="PyrdxlP-dep_Trfase"/>
</dbReference>
<evidence type="ECO:0000313" key="4">
    <source>
        <dbReference type="EMBL" id="TQV71744.1"/>
    </source>
</evidence>
<comment type="caution">
    <text evidence="4">The sequence shown here is derived from an EMBL/GenBank/DDBJ whole genome shotgun (WGS) entry which is preliminary data.</text>
</comment>
<dbReference type="EMBL" id="VHSG01000020">
    <property type="protein sequence ID" value="TQV71744.1"/>
    <property type="molecule type" value="Genomic_DNA"/>
</dbReference>
<dbReference type="InterPro" id="IPR015421">
    <property type="entry name" value="PyrdxlP-dep_Trfase_major"/>
</dbReference>
<accession>A0A545T3F1</accession>
<dbReference type="GO" id="GO:0030170">
    <property type="term" value="F:pyridoxal phosphate binding"/>
    <property type="evidence" value="ECO:0007669"/>
    <property type="project" value="TreeGrafter"/>
</dbReference>
<dbReference type="GO" id="GO:0000271">
    <property type="term" value="P:polysaccharide biosynthetic process"/>
    <property type="evidence" value="ECO:0007669"/>
    <property type="project" value="TreeGrafter"/>
</dbReference>
<keyword evidence="5" id="KW-1185">Reference proteome</keyword>
<name>A0A545T3F1_9GAMM</name>
<reference evidence="4 5" key="1">
    <citation type="submission" date="2019-06" db="EMBL/GenBank/DDBJ databases">
        <title>Whole genome sequence for Cellvibrionaceae sp. R142.</title>
        <authorList>
            <person name="Wang G."/>
        </authorList>
    </citation>
    <scope>NUCLEOTIDE SEQUENCE [LARGE SCALE GENOMIC DNA]</scope>
    <source>
        <strain evidence="4 5">R142</strain>
    </source>
</reference>
<dbReference type="PANTHER" id="PTHR30244:SF34">
    <property type="entry name" value="DTDP-4-AMINO-4,6-DIDEOXYGALACTOSE TRANSAMINASE"/>
    <property type="match status" value="1"/>
</dbReference>
<comment type="similarity">
    <text evidence="2 3">Belongs to the DegT/DnrJ/EryC1 family.</text>
</comment>
<dbReference type="Gene3D" id="3.90.1150.10">
    <property type="entry name" value="Aspartate Aminotransferase, domain 1"/>
    <property type="match status" value="1"/>
</dbReference>
<dbReference type="InterPro" id="IPR000653">
    <property type="entry name" value="DegT/StrS_aminotransferase"/>
</dbReference>
<evidence type="ECO:0008006" key="6">
    <source>
        <dbReference type="Google" id="ProtNLM"/>
    </source>
</evidence>
<protein>
    <recommendedName>
        <fullName evidence="6">DegT/DnrJ/EryC1/StrS aminotransferase family protein</fullName>
    </recommendedName>
</protein>
<dbReference type="Pfam" id="PF01041">
    <property type="entry name" value="DegT_DnrJ_EryC1"/>
    <property type="match status" value="2"/>
</dbReference>
<dbReference type="RefSeq" id="WP_142928520.1">
    <property type="nucleotide sequence ID" value="NZ_ML660099.1"/>
</dbReference>
<evidence type="ECO:0000313" key="5">
    <source>
        <dbReference type="Proteomes" id="UP000319732"/>
    </source>
</evidence>
<proteinExistence type="inferred from homology"/>
<dbReference type="Gene3D" id="3.40.640.10">
    <property type="entry name" value="Type I PLP-dependent aspartate aminotransferase-like (Major domain)"/>
    <property type="match status" value="1"/>
</dbReference>
<evidence type="ECO:0000256" key="3">
    <source>
        <dbReference type="RuleBase" id="RU004508"/>
    </source>
</evidence>
<evidence type="ECO:0000256" key="2">
    <source>
        <dbReference type="ARBA" id="ARBA00037999"/>
    </source>
</evidence>
<dbReference type="Proteomes" id="UP000319732">
    <property type="component" value="Unassembled WGS sequence"/>
</dbReference>
<dbReference type="InterPro" id="IPR015422">
    <property type="entry name" value="PyrdxlP-dep_Trfase_small"/>
</dbReference>
<gene>
    <name evidence="4" type="ORF">FKG94_19030</name>
</gene>
<dbReference type="AlphaFoldDB" id="A0A545T3F1"/>